<organism evidence="1 2">
    <name type="scientific">Pedobacter planticolens</name>
    <dbReference type="NCBI Taxonomy" id="2679964"/>
    <lineage>
        <taxon>Bacteria</taxon>
        <taxon>Pseudomonadati</taxon>
        <taxon>Bacteroidota</taxon>
        <taxon>Sphingobacteriia</taxon>
        <taxon>Sphingobacteriales</taxon>
        <taxon>Sphingobacteriaceae</taxon>
        <taxon>Pedobacter</taxon>
    </lineage>
</organism>
<accession>A0A923DZR6</accession>
<dbReference type="AlphaFoldDB" id="A0A923DZR6"/>
<dbReference type="InterPro" id="IPR029063">
    <property type="entry name" value="SAM-dependent_MTases_sf"/>
</dbReference>
<proteinExistence type="predicted"/>
<dbReference type="EMBL" id="WNXD01000002">
    <property type="protein sequence ID" value="MBB2147109.1"/>
    <property type="molecule type" value="Genomic_DNA"/>
</dbReference>
<sequence length="205" mass="23488">MIKRILNLLILTQFWGYKKINGWLSQNEAVGLYKVSSLLPKNAVVVEIGSWQGKSTYCILSGLISGKVYAIDPFDATAGADLKNETEYMEKAKGIDLLEIFNDNLKKFISTGKIEPRKGYSNQFNNEFKEIDFLFIDGDHTIKGCTEDYDLYAHKIVKGGYIAFHDYYEEKLDLGPTHVINEVILKENIFTFFGRYDSLWVARKN</sequence>
<gene>
    <name evidence="1" type="ORF">GM921_16515</name>
</gene>
<dbReference type="GO" id="GO:0008168">
    <property type="term" value="F:methyltransferase activity"/>
    <property type="evidence" value="ECO:0007669"/>
    <property type="project" value="UniProtKB-KW"/>
</dbReference>
<dbReference type="Gene3D" id="3.40.50.150">
    <property type="entry name" value="Vaccinia Virus protein VP39"/>
    <property type="match status" value="1"/>
</dbReference>
<keyword evidence="1" id="KW-0808">Transferase</keyword>
<name>A0A923DZR6_9SPHI</name>
<dbReference type="Proteomes" id="UP000601055">
    <property type="component" value="Unassembled WGS sequence"/>
</dbReference>
<dbReference type="SUPFAM" id="SSF53335">
    <property type="entry name" value="S-adenosyl-L-methionine-dependent methyltransferases"/>
    <property type="match status" value="1"/>
</dbReference>
<keyword evidence="1" id="KW-0489">Methyltransferase</keyword>
<dbReference type="GO" id="GO:0032259">
    <property type="term" value="P:methylation"/>
    <property type="evidence" value="ECO:0007669"/>
    <property type="project" value="UniProtKB-KW"/>
</dbReference>
<reference evidence="1" key="1">
    <citation type="submission" date="2019-11" db="EMBL/GenBank/DDBJ databases">
        <title>Description of Pedobacter sp. LMG 31464T.</title>
        <authorList>
            <person name="Carlier A."/>
            <person name="Qi S."/>
            <person name="Vandamme P."/>
        </authorList>
    </citation>
    <scope>NUCLEOTIDE SEQUENCE</scope>
    <source>
        <strain evidence="1">LMG 31464</strain>
    </source>
</reference>
<dbReference type="Pfam" id="PF13578">
    <property type="entry name" value="Methyltransf_24"/>
    <property type="match status" value="1"/>
</dbReference>
<evidence type="ECO:0000313" key="2">
    <source>
        <dbReference type="Proteomes" id="UP000601055"/>
    </source>
</evidence>
<evidence type="ECO:0000313" key="1">
    <source>
        <dbReference type="EMBL" id="MBB2147109.1"/>
    </source>
</evidence>
<dbReference type="RefSeq" id="WP_182923736.1">
    <property type="nucleotide sequence ID" value="NZ_WNXD01000002.1"/>
</dbReference>
<comment type="caution">
    <text evidence="1">The sequence shown here is derived from an EMBL/GenBank/DDBJ whole genome shotgun (WGS) entry which is preliminary data.</text>
</comment>
<protein>
    <submittedName>
        <fullName evidence="1">Class I SAM-dependent methyltransferase</fullName>
    </submittedName>
</protein>
<keyword evidence="2" id="KW-1185">Reference proteome</keyword>